<dbReference type="EMBL" id="BAABAL010000006">
    <property type="protein sequence ID" value="GAA4000453.1"/>
    <property type="molecule type" value="Genomic_DNA"/>
</dbReference>
<organism evidence="1 2">
    <name type="scientific">Allokutzneria multivorans</name>
    <dbReference type="NCBI Taxonomy" id="1142134"/>
    <lineage>
        <taxon>Bacteria</taxon>
        <taxon>Bacillati</taxon>
        <taxon>Actinomycetota</taxon>
        <taxon>Actinomycetes</taxon>
        <taxon>Pseudonocardiales</taxon>
        <taxon>Pseudonocardiaceae</taxon>
        <taxon>Allokutzneria</taxon>
    </lineage>
</organism>
<sequence length="141" mass="15666">MRCMDDAEVRVGPLRFAERHLAEDANDGRLFFLVEIVAPGLVARLEGVTNLADGMGLPCFLGGLDFRGWEGEKHWHSADRDVSVVARWNSRGHVELKWTLRPWRHSVTGEWSASAVTELEAGAEKDTLVAALHNFLAVEMG</sequence>
<gene>
    <name evidence="1" type="ORF">GCM10022247_21090</name>
</gene>
<proteinExistence type="predicted"/>
<reference evidence="2" key="1">
    <citation type="journal article" date="2019" name="Int. J. Syst. Evol. Microbiol.">
        <title>The Global Catalogue of Microorganisms (GCM) 10K type strain sequencing project: providing services to taxonomists for standard genome sequencing and annotation.</title>
        <authorList>
            <consortium name="The Broad Institute Genomics Platform"/>
            <consortium name="The Broad Institute Genome Sequencing Center for Infectious Disease"/>
            <person name="Wu L."/>
            <person name="Ma J."/>
        </authorList>
    </citation>
    <scope>NUCLEOTIDE SEQUENCE [LARGE SCALE GENOMIC DNA]</scope>
    <source>
        <strain evidence="2">JCM 17342</strain>
    </source>
</reference>
<evidence type="ECO:0000313" key="1">
    <source>
        <dbReference type="EMBL" id="GAA4000453.1"/>
    </source>
</evidence>
<protein>
    <submittedName>
        <fullName evidence="1">DUF6228 family protein</fullName>
    </submittedName>
</protein>
<dbReference type="Pfam" id="PF19739">
    <property type="entry name" value="DUF6228"/>
    <property type="match status" value="1"/>
</dbReference>
<accession>A0ABP7RPJ7</accession>
<dbReference type="Proteomes" id="UP001501747">
    <property type="component" value="Unassembled WGS sequence"/>
</dbReference>
<evidence type="ECO:0000313" key="2">
    <source>
        <dbReference type="Proteomes" id="UP001501747"/>
    </source>
</evidence>
<name>A0ABP7RPJ7_9PSEU</name>
<keyword evidence="2" id="KW-1185">Reference proteome</keyword>
<comment type="caution">
    <text evidence="1">The sequence shown here is derived from an EMBL/GenBank/DDBJ whole genome shotgun (WGS) entry which is preliminary data.</text>
</comment>
<dbReference type="InterPro" id="IPR046196">
    <property type="entry name" value="DUF6228"/>
</dbReference>